<sequence>MLLHIKRLINYNETRGNFRAAKMHSVDVKLRLEERNMAELRGLLHRSTDLTNNICGILNSFDDRLERLEKTITPVHKQTGSLQKRQENINLVLKKLDAVIPMYNVAERLRGIVARGPAQQNNIKDYMETIEELRRALEFFEKSSPLNAEVPALKNLIQQGQSLLLQHFEDQLNSHSRPLTASAILEMIEIDEELRSIDSTRSLDQIPKEVQDELREMASYLSRCGLETRVMEKYGTVRSRVLLQCMANLREFQKTASGSNCSNSHLAIIGVSLSPLPHRRSGTLVKEGGGGRSKGRRTLDALLKNAGFKRPSADAQTASRYIFSRENREDVEVEGFLTSVSALLKLMQSEAALLKAVLPERRPAILNQNEAANLTSADKAVFEHVVQAAVAAVMMEGENLDKVVKESATRHEFQIVLSLFPALQHLTQIRPEYEQLMEGCTQKDQLCKASVRMQATLNKSLNEFVESVKNDLVVKMPPDGTVHELTSNVMMMLERLLSFVDMFCWNPLSFVPSAADISPIRNSAVVKSKRIKSGRKTLPTVNKQSKVLSPEKADFIFARVGNVLVVPDLTKLSKAEDRNRCTLSQYVHMVLSALSLNINNKAENYTDEYLQAIFRLNNLHYVYQSLQRSGLLEVVQEFYPSMGDHYLENLREEKRKYSQSWSHVLHYIVDLDRSLTVASPRSPTDSQKMKEKDRQIIKEKFAGFNKAMDEILRTQKQYAVHDAELRETIKRDNAEFIVPKYRLFYNTYSDVPFTKNRDKYIKYTPIDISDMINMFFDTSA</sequence>
<dbReference type="SUPFAM" id="SSF74788">
    <property type="entry name" value="Cullin repeat-like"/>
    <property type="match status" value="2"/>
</dbReference>
<evidence type="ECO:0000256" key="4">
    <source>
        <dbReference type="ARBA" id="ARBA00026169"/>
    </source>
</evidence>
<keyword evidence="2 5" id="KW-0813">Transport</keyword>
<dbReference type="PANTHER" id="PTHR12542">
    <property type="entry name" value="EXOCYST COMPLEX PROTEIN EXO70"/>
    <property type="match status" value="1"/>
</dbReference>
<keyword evidence="5" id="KW-0653">Protein transport</keyword>
<evidence type="ECO:0000313" key="8">
    <source>
        <dbReference type="Proteomes" id="UP000594260"/>
    </source>
</evidence>
<dbReference type="KEGG" id="vde:111247892"/>
<evidence type="ECO:0000256" key="1">
    <source>
        <dbReference type="ARBA" id="ARBA00006756"/>
    </source>
</evidence>
<dbReference type="OrthoDB" id="1922221at2759"/>
<comment type="function">
    <text evidence="5">Component of the exocyst complex involved in the docking of exocytic vesicles with fusion sites on the plasma membrane.</text>
</comment>
<evidence type="ECO:0000256" key="5">
    <source>
        <dbReference type="RuleBase" id="RU365026"/>
    </source>
</evidence>
<dbReference type="Pfam" id="PF03081">
    <property type="entry name" value="Exo70_C"/>
    <property type="match status" value="2"/>
</dbReference>
<reference evidence="7" key="1">
    <citation type="submission" date="2021-01" db="UniProtKB">
        <authorList>
            <consortium name="EnsemblMetazoa"/>
        </authorList>
    </citation>
    <scope>IDENTIFICATION</scope>
</reference>
<dbReference type="RefSeq" id="XP_022655149.1">
    <property type="nucleotide sequence ID" value="XM_022799414.1"/>
</dbReference>
<dbReference type="InterPro" id="IPR004140">
    <property type="entry name" value="Exo70"/>
</dbReference>
<evidence type="ECO:0000256" key="3">
    <source>
        <dbReference type="ARBA" id="ARBA00022483"/>
    </source>
</evidence>
<evidence type="ECO:0000256" key="2">
    <source>
        <dbReference type="ARBA" id="ARBA00022448"/>
    </source>
</evidence>
<keyword evidence="8" id="KW-1185">Reference proteome</keyword>
<dbReference type="EnsemblMetazoa" id="XM_022799414">
    <property type="protein sequence ID" value="XP_022655149"/>
    <property type="gene ID" value="LOC111247892"/>
</dbReference>
<evidence type="ECO:0000313" key="7">
    <source>
        <dbReference type="EnsemblMetazoa" id="XP_022655149"/>
    </source>
</evidence>
<dbReference type="Gene3D" id="1.20.1280.170">
    <property type="entry name" value="Exocyst complex component Exo70"/>
    <property type="match status" value="3"/>
</dbReference>
<dbReference type="InterPro" id="IPR046364">
    <property type="entry name" value="Exo70_C"/>
</dbReference>
<dbReference type="FunCoup" id="A0A7M7ME18">
    <property type="interactions" value="1224"/>
</dbReference>
<dbReference type="OMA" id="SNTIWFL"/>
<dbReference type="InterPro" id="IPR016159">
    <property type="entry name" value="Cullin_repeat-like_dom_sf"/>
</dbReference>
<feature type="domain" description="Exocyst complex subunit Exo70 C-terminal" evidence="6">
    <location>
        <begin position="336"/>
        <end position="501"/>
    </location>
</feature>
<dbReference type="GO" id="GO:0006887">
    <property type="term" value="P:exocytosis"/>
    <property type="evidence" value="ECO:0007669"/>
    <property type="project" value="UniProtKB-KW"/>
</dbReference>
<keyword evidence="3 5" id="KW-0268">Exocytosis</keyword>
<dbReference type="GO" id="GO:0015031">
    <property type="term" value="P:protein transport"/>
    <property type="evidence" value="ECO:0007669"/>
    <property type="project" value="UniProtKB-KW"/>
</dbReference>
<organism evidence="7 8">
    <name type="scientific">Varroa destructor</name>
    <name type="common">Honeybee mite</name>
    <dbReference type="NCBI Taxonomy" id="109461"/>
    <lineage>
        <taxon>Eukaryota</taxon>
        <taxon>Metazoa</taxon>
        <taxon>Ecdysozoa</taxon>
        <taxon>Arthropoda</taxon>
        <taxon>Chelicerata</taxon>
        <taxon>Arachnida</taxon>
        <taxon>Acari</taxon>
        <taxon>Parasitiformes</taxon>
        <taxon>Mesostigmata</taxon>
        <taxon>Gamasina</taxon>
        <taxon>Dermanyssoidea</taxon>
        <taxon>Varroidae</taxon>
        <taxon>Varroa</taxon>
    </lineage>
</organism>
<name>A0A7M7ME18_VARDE</name>
<dbReference type="CTD" id="38959"/>
<dbReference type="Proteomes" id="UP000594260">
    <property type="component" value="Unplaced"/>
</dbReference>
<protein>
    <recommendedName>
        <fullName evidence="4 5">Exocyst complex component 7</fullName>
    </recommendedName>
    <alternativeName>
        <fullName evidence="5">Exocyst complex component Exo70</fullName>
    </alternativeName>
</protein>
<dbReference type="Pfam" id="PF20669">
    <property type="entry name" value="Exo70_N"/>
    <property type="match status" value="1"/>
</dbReference>
<proteinExistence type="inferred from homology"/>
<dbReference type="GeneID" id="111247892"/>
<dbReference type="PANTHER" id="PTHR12542:SF41">
    <property type="entry name" value="EXOCYST COMPLEX COMPONENT 7"/>
    <property type="match status" value="1"/>
</dbReference>
<evidence type="ECO:0000259" key="6">
    <source>
        <dbReference type="Pfam" id="PF03081"/>
    </source>
</evidence>
<dbReference type="InParanoid" id="A0A7M7ME18"/>
<feature type="domain" description="Exocyst complex subunit Exo70 C-terminal" evidence="6">
    <location>
        <begin position="574"/>
        <end position="773"/>
    </location>
</feature>
<dbReference type="GO" id="GO:0000145">
    <property type="term" value="C:exocyst"/>
    <property type="evidence" value="ECO:0007669"/>
    <property type="project" value="InterPro"/>
</dbReference>
<dbReference type="AlphaFoldDB" id="A0A7M7ME18"/>
<dbReference type="GO" id="GO:0005546">
    <property type="term" value="F:phosphatidylinositol-4,5-bisphosphate binding"/>
    <property type="evidence" value="ECO:0007669"/>
    <property type="project" value="InterPro"/>
</dbReference>
<accession>A0A7M7ME18</accession>
<comment type="similarity">
    <text evidence="1 5">Belongs to the EXO70 family.</text>
</comment>